<organism evidence="1 2">
    <name type="scientific">Candidatus Methylomirabilis lanthanidiphila</name>
    <dbReference type="NCBI Taxonomy" id="2211376"/>
    <lineage>
        <taxon>Bacteria</taxon>
        <taxon>Candidatus Methylomirabilota</taxon>
        <taxon>Candidatus Methylomirabilia</taxon>
        <taxon>Candidatus Methylomirabilales</taxon>
        <taxon>Candidatus Methylomirabilaceae</taxon>
        <taxon>Candidatus Methylomirabilis</taxon>
    </lineage>
</organism>
<evidence type="ECO:0000313" key="1">
    <source>
        <dbReference type="EMBL" id="VUZ86469.1"/>
    </source>
</evidence>
<proteinExistence type="predicted"/>
<gene>
    <name evidence="1" type="ORF">MELA_02872</name>
</gene>
<reference evidence="1 2" key="1">
    <citation type="submission" date="2019-07" db="EMBL/GenBank/DDBJ databases">
        <authorList>
            <person name="Cremers G."/>
        </authorList>
    </citation>
    <scope>NUCLEOTIDE SEQUENCE [LARGE SCALE GENOMIC DNA]</scope>
</reference>
<dbReference type="EMBL" id="CABIKM010000060">
    <property type="protein sequence ID" value="VUZ86469.1"/>
    <property type="molecule type" value="Genomic_DNA"/>
</dbReference>
<name>A0A564ZMB5_9BACT</name>
<accession>A0A564ZMB5</accession>
<protein>
    <submittedName>
        <fullName evidence="1">Uncharacterized protein</fullName>
    </submittedName>
</protein>
<keyword evidence="2" id="KW-1185">Reference proteome</keyword>
<dbReference type="Proteomes" id="UP000334340">
    <property type="component" value="Unassembled WGS sequence"/>
</dbReference>
<evidence type="ECO:0000313" key="2">
    <source>
        <dbReference type="Proteomes" id="UP000334340"/>
    </source>
</evidence>
<dbReference type="AlphaFoldDB" id="A0A564ZMB5"/>
<sequence length="73" mass="7923">MVGCLIPGAIGIAQFIIPGVTPDRVRGRLRNPVPFWIPAFAGMTSIAEMYDGLYSVVCISHMRPPVKYFGLSA</sequence>